<name>B2RM03_PORG3</name>
<evidence type="ECO:0000313" key="2">
    <source>
        <dbReference type="Proteomes" id="UP000008842"/>
    </source>
</evidence>
<gene>
    <name evidence="1" type="ordered locus">PGN_1879</name>
</gene>
<dbReference type="EMBL" id="AP009380">
    <property type="protein sequence ID" value="BAG34398.1"/>
    <property type="molecule type" value="Genomic_DNA"/>
</dbReference>
<reference evidence="1 2" key="1">
    <citation type="journal article" date="2008" name="DNA Res.">
        <title>Determination of the genome sequence of Porphyromonas gingivalis strain ATCC 33277 and genomic comparison with strain W83 revealed extensive genome rearrangements in P. gingivalis.</title>
        <authorList>
            <person name="Naito M."/>
            <person name="Hirakawa H."/>
            <person name="Yamashita A."/>
            <person name="Ohara N."/>
            <person name="Shoji M."/>
            <person name="Yukitake H."/>
            <person name="Nakayama K."/>
            <person name="Toh H."/>
            <person name="Yoshimura F."/>
            <person name="Kuhara S."/>
            <person name="Hattori M."/>
            <person name="Hayashi T."/>
            <person name="Nakayama K."/>
        </authorList>
    </citation>
    <scope>NUCLEOTIDE SEQUENCE [LARGE SCALE GENOMIC DNA]</scope>
    <source>
        <strain evidence="2">ATCC 33277 / DSM 20709 / CIP 103683 / JCM 12257 / NCTC 11834 / 2561</strain>
    </source>
</reference>
<dbReference type="HOGENOM" id="CLU_3083131_0_0_10"/>
<dbReference type="KEGG" id="pgn:PGN_1879"/>
<protein>
    <submittedName>
        <fullName evidence="1">Uncharacterized protein</fullName>
    </submittedName>
</protein>
<evidence type="ECO:0000313" key="1">
    <source>
        <dbReference type="EMBL" id="BAG34398.1"/>
    </source>
</evidence>
<dbReference type="Proteomes" id="UP000008842">
    <property type="component" value="Chromosome"/>
</dbReference>
<accession>B2RM03</accession>
<organism evidence="1 2">
    <name type="scientific">Porphyromonas gingivalis (strain ATCC 33277 / DSM 20709 / CIP 103683 / JCM 12257 / NCTC 11834 / 2561)</name>
    <dbReference type="NCBI Taxonomy" id="431947"/>
    <lineage>
        <taxon>Bacteria</taxon>
        <taxon>Pseudomonadati</taxon>
        <taxon>Bacteroidota</taxon>
        <taxon>Bacteroidia</taxon>
        <taxon>Bacteroidales</taxon>
        <taxon>Porphyromonadaceae</taxon>
        <taxon>Porphyromonas</taxon>
    </lineage>
</organism>
<proteinExistence type="predicted"/>
<dbReference type="AlphaFoldDB" id="B2RM03"/>
<sequence>MPPAEKPKPSSIQEGFGFFFMSECEGRGYDFSLFARLHAAEIVSSLPADKCGG</sequence>